<keyword evidence="3" id="KW-0677">Repeat</keyword>
<dbReference type="Gene3D" id="1.25.40.10">
    <property type="entry name" value="Tetratricopeptide repeat domain"/>
    <property type="match status" value="1"/>
</dbReference>
<dbReference type="AlphaFoldDB" id="A0ABD2Y6B2"/>
<organism evidence="4 5">
    <name type="scientific">Cinchona calisaya</name>
    <dbReference type="NCBI Taxonomy" id="153742"/>
    <lineage>
        <taxon>Eukaryota</taxon>
        <taxon>Viridiplantae</taxon>
        <taxon>Streptophyta</taxon>
        <taxon>Embryophyta</taxon>
        <taxon>Tracheophyta</taxon>
        <taxon>Spermatophyta</taxon>
        <taxon>Magnoliopsida</taxon>
        <taxon>eudicotyledons</taxon>
        <taxon>Gunneridae</taxon>
        <taxon>Pentapetalae</taxon>
        <taxon>asterids</taxon>
        <taxon>lamiids</taxon>
        <taxon>Gentianales</taxon>
        <taxon>Rubiaceae</taxon>
        <taxon>Cinchonoideae</taxon>
        <taxon>Cinchoneae</taxon>
        <taxon>Cinchona</taxon>
    </lineage>
</organism>
<sequence length="113" mass="12996">MVDNLGKSRKFDVVLEFVEEMKQLGACTTLVTIRKAVRRLVRDGKLDDAIDLFRNLEQFGVPKDIYAFNSLIDTLIKHQGVEHAERVVLEFKDIVSPNTCTFNMLVQAKWKLN</sequence>
<keyword evidence="5" id="KW-1185">Reference proteome</keyword>
<accession>A0ABD2Y6B2</accession>
<dbReference type="Pfam" id="PF10037">
    <property type="entry name" value="MRP-S27"/>
    <property type="match status" value="1"/>
</dbReference>
<evidence type="ECO:0008006" key="6">
    <source>
        <dbReference type="Google" id="ProtNLM"/>
    </source>
</evidence>
<evidence type="ECO:0000256" key="2">
    <source>
        <dbReference type="ARBA" id="ARBA00007626"/>
    </source>
</evidence>
<gene>
    <name evidence="4" type="ORF">ACH5RR_037062</name>
</gene>
<evidence type="ECO:0000256" key="1">
    <source>
        <dbReference type="ARBA" id="ARBA00004173"/>
    </source>
</evidence>
<name>A0ABD2Y6B2_9GENT</name>
<comment type="caution">
    <text evidence="4">The sequence shown here is derived from an EMBL/GenBank/DDBJ whole genome shotgun (WGS) entry which is preliminary data.</text>
</comment>
<protein>
    <recommendedName>
        <fullName evidence="6">Pentatricopeptide repeat-containing protein</fullName>
    </recommendedName>
</protein>
<dbReference type="InterPro" id="IPR034913">
    <property type="entry name" value="mS27/PTCD2"/>
</dbReference>
<evidence type="ECO:0000313" key="5">
    <source>
        <dbReference type="Proteomes" id="UP001630127"/>
    </source>
</evidence>
<comment type="subcellular location">
    <subcellularLocation>
        <location evidence="1">Mitochondrion</location>
    </subcellularLocation>
</comment>
<evidence type="ECO:0000256" key="3">
    <source>
        <dbReference type="ARBA" id="ARBA00022737"/>
    </source>
</evidence>
<proteinExistence type="inferred from homology"/>
<evidence type="ECO:0000313" key="4">
    <source>
        <dbReference type="EMBL" id="KAL3502613.1"/>
    </source>
</evidence>
<comment type="similarity">
    <text evidence="2">Belongs to the PPR family. P subfamily.</text>
</comment>
<dbReference type="GO" id="GO:0005739">
    <property type="term" value="C:mitochondrion"/>
    <property type="evidence" value="ECO:0007669"/>
    <property type="project" value="UniProtKB-SubCell"/>
</dbReference>
<dbReference type="Proteomes" id="UP001630127">
    <property type="component" value="Unassembled WGS sequence"/>
</dbReference>
<dbReference type="InterPro" id="IPR011990">
    <property type="entry name" value="TPR-like_helical_dom_sf"/>
</dbReference>
<dbReference type="PANTHER" id="PTHR47941">
    <property type="entry name" value="PENTATRICOPEPTIDE REPEAT-CONTAINING PROTEIN 3, MITOCHONDRIAL"/>
    <property type="match status" value="1"/>
</dbReference>
<reference evidence="4 5" key="1">
    <citation type="submission" date="2024-11" db="EMBL/GenBank/DDBJ databases">
        <title>A near-complete genome assembly of Cinchona calisaya.</title>
        <authorList>
            <person name="Lian D.C."/>
            <person name="Zhao X.W."/>
            <person name="Wei L."/>
        </authorList>
    </citation>
    <scope>NUCLEOTIDE SEQUENCE [LARGE SCALE GENOMIC DNA]</scope>
    <source>
        <tissue evidence="4">Nenye</tissue>
    </source>
</reference>
<dbReference type="EMBL" id="JBJUIK010000015">
    <property type="protein sequence ID" value="KAL3502613.1"/>
    <property type="molecule type" value="Genomic_DNA"/>
</dbReference>